<reference evidence="1 2" key="1">
    <citation type="submission" date="2020-04" db="EMBL/GenBank/DDBJ databases">
        <title>Novel Paenibacillus strain UniB2 isolated from commercial digestive syrup.</title>
        <authorList>
            <person name="Thorat V."/>
            <person name="Kirdat K."/>
            <person name="Tiwarekar B."/>
            <person name="Yadav A."/>
        </authorList>
    </citation>
    <scope>NUCLEOTIDE SEQUENCE [LARGE SCALE GENOMIC DNA]</scope>
    <source>
        <strain evidence="1 2">UniB2</strain>
    </source>
</reference>
<dbReference type="RefSeq" id="WP_168908626.1">
    <property type="nucleotide sequence ID" value="NZ_CP051428.1"/>
</dbReference>
<dbReference type="EMBL" id="CP051428">
    <property type="protein sequence ID" value="QJC53083.1"/>
    <property type="molecule type" value="Genomic_DNA"/>
</dbReference>
<dbReference type="Proteomes" id="UP000502136">
    <property type="component" value="Chromosome"/>
</dbReference>
<proteinExistence type="predicted"/>
<evidence type="ECO:0000313" key="2">
    <source>
        <dbReference type="Proteomes" id="UP000502136"/>
    </source>
</evidence>
<accession>A0A6H2H069</accession>
<dbReference type="KEGG" id="palr:HGI30_16875"/>
<gene>
    <name evidence="1" type="ORF">HGI30_16875</name>
</gene>
<dbReference type="AlphaFoldDB" id="A0A6H2H069"/>
<evidence type="ECO:0000313" key="1">
    <source>
        <dbReference type="EMBL" id="QJC53083.1"/>
    </source>
</evidence>
<sequence>MNRKQRIRSCGNLLQIMETTRSAKLREACRLQYRSMASRIKMKKALDGVGAVQG</sequence>
<name>A0A6H2H069_9BACL</name>
<keyword evidence="2" id="KW-1185">Reference proteome</keyword>
<protein>
    <submittedName>
        <fullName evidence="1">Uncharacterized protein</fullName>
    </submittedName>
</protein>
<organism evidence="1 2">
    <name type="scientific">Paenibacillus albicereus</name>
    <dbReference type="NCBI Taxonomy" id="2726185"/>
    <lineage>
        <taxon>Bacteria</taxon>
        <taxon>Bacillati</taxon>
        <taxon>Bacillota</taxon>
        <taxon>Bacilli</taxon>
        <taxon>Bacillales</taxon>
        <taxon>Paenibacillaceae</taxon>
        <taxon>Paenibacillus</taxon>
    </lineage>
</organism>